<protein>
    <recommendedName>
        <fullName evidence="2 8">GTPase Der</fullName>
    </recommendedName>
    <alternativeName>
        <fullName evidence="7 8">GTP-binding protein EngA</fullName>
    </alternativeName>
</protein>
<dbReference type="Pfam" id="PF14714">
    <property type="entry name" value="KH_dom-like"/>
    <property type="match status" value="1"/>
</dbReference>
<evidence type="ECO:0000256" key="5">
    <source>
        <dbReference type="ARBA" id="ARBA00022741"/>
    </source>
</evidence>
<dbReference type="NCBIfam" id="TIGR03594">
    <property type="entry name" value="GTPase_EngA"/>
    <property type="match status" value="1"/>
</dbReference>
<proteinExistence type="inferred from homology"/>
<feature type="binding site" evidence="8">
    <location>
        <begin position="184"/>
        <end position="191"/>
    </location>
    <ligand>
        <name>GTP</name>
        <dbReference type="ChEBI" id="CHEBI:37565"/>
        <label>2</label>
    </ligand>
</feature>
<dbReference type="InterPro" id="IPR016484">
    <property type="entry name" value="GTPase_Der"/>
</dbReference>
<evidence type="ECO:0000259" key="11">
    <source>
        <dbReference type="PROSITE" id="PS51712"/>
    </source>
</evidence>
<comment type="similarity">
    <text evidence="1 8 9 10">Belongs to the TRAFAC class TrmE-Era-EngA-EngB-Septin-like GTPase superfamily. EngA (Der) GTPase family.</text>
</comment>
<dbReference type="InterPro" id="IPR015946">
    <property type="entry name" value="KH_dom-like_a/b"/>
</dbReference>
<feature type="domain" description="EngA-type G" evidence="11">
    <location>
        <begin position="178"/>
        <end position="352"/>
    </location>
</feature>
<dbReference type="RefSeq" id="WP_349244625.1">
    <property type="nucleotide sequence ID" value="NZ_JASCXX010000009.1"/>
</dbReference>
<dbReference type="PROSITE" id="PS51712">
    <property type="entry name" value="G_ENGA"/>
    <property type="match status" value="1"/>
</dbReference>
<keyword evidence="3 8" id="KW-0690">Ribosome biogenesis</keyword>
<evidence type="ECO:0000256" key="3">
    <source>
        <dbReference type="ARBA" id="ARBA00022517"/>
    </source>
</evidence>
<comment type="function">
    <text evidence="8 10">GTPase that plays an essential role in the late steps of ribosome biogenesis.</text>
</comment>
<dbReference type="GO" id="GO:0016787">
    <property type="term" value="F:hydrolase activity"/>
    <property type="evidence" value="ECO:0007669"/>
    <property type="project" value="UniProtKB-KW"/>
</dbReference>
<dbReference type="GO" id="GO:0043022">
    <property type="term" value="F:ribosome binding"/>
    <property type="evidence" value="ECO:0007669"/>
    <property type="project" value="TreeGrafter"/>
</dbReference>
<feature type="binding site" evidence="8">
    <location>
        <begin position="57"/>
        <end position="61"/>
    </location>
    <ligand>
        <name>GTP</name>
        <dbReference type="ChEBI" id="CHEBI:37565"/>
        <label>1</label>
    </ligand>
</feature>
<dbReference type="PIRSF" id="PIRSF006485">
    <property type="entry name" value="GTP-binding_EngA"/>
    <property type="match status" value="1"/>
</dbReference>
<reference evidence="12" key="1">
    <citation type="submission" date="2023-05" db="EMBL/GenBank/DDBJ databases">
        <title>Anaerotaeda fermentans gen. nov., sp. nov., a novel anaerobic planctomycete of the new family within the order Sedimentisphaerales isolated from Taman Peninsula, Russia.</title>
        <authorList>
            <person name="Khomyakova M.A."/>
            <person name="Merkel A.Y."/>
            <person name="Slobodkin A.I."/>
        </authorList>
    </citation>
    <scope>NUCLEOTIDE SEQUENCE</scope>
    <source>
        <strain evidence="12">M17dextr</strain>
    </source>
</reference>
<dbReference type="InterPro" id="IPR032859">
    <property type="entry name" value="KH_dom-like"/>
</dbReference>
<evidence type="ECO:0000256" key="6">
    <source>
        <dbReference type="ARBA" id="ARBA00023134"/>
    </source>
</evidence>
<feature type="binding site" evidence="8">
    <location>
        <begin position="10"/>
        <end position="17"/>
    </location>
    <ligand>
        <name>GTP</name>
        <dbReference type="ChEBI" id="CHEBI:37565"/>
        <label>1</label>
    </ligand>
</feature>
<dbReference type="Pfam" id="PF01926">
    <property type="entry name" value="MMR_HSR1"/>
    <property type="match status" value="2"/>
</dbReference>
<evidence type="ECO:0000256" key="9">
    <source>
        <dbReference type="PROSITE-ProRule" id="PRU01049"/>
    </source>
</evidence>
<sequence>MGLPTVAIVGRPNVGKSSLLNALAGEMISIVEPTAGVTRDRVSTFISRDDRYVELIDTGGYGIVDSDQLSDHIERQIFQAIGSATLVIFMVDIRDGLTPLDEKIARLLRKHALDVIGVANKADSAKMFPSAGEFVRLGFGEFLCVSAENNLNKSVLLDRIFERLADHEGMGAPPEPVMKIAMVGKRNAGKSSMVNAIAGTERVIVSEVPGTTRDAVDVRIEKDGQTLIVIDTAGVRKKGKMADDIEFYSTVRVARSIQRADIVWFLIDATVPLSQVDKKLARQIAEEYKSCILVVNKWDLAKDVASTGDYEEYLTAKLPVLKYAPIAFTTATAGRNVQAVLDLSAELFKQTTTRIGTGRLNKAFETIRDERTGAKRTGAVWPRIYYATQVATNPVTILMFVNNPKLFDENYLRYVANRIGALLPIGEVPVRLFVRSHRSDASSKKKPRETGS</sequence>
<keyword evidence="4 10" id="KW-0677">Repeat</keyword>
<dbReference type="Gene3D" id="3.30.300.20">
    <property type="match status" value="1"/>
</dbReference>
<accession>A0AAW6U1X5</accession>
<feature type="binding site" evidence="8">
    <location>
        <begin position="296"/>
        <end position="299"/>
    </location>
    <ligand>
        <name>GTP</name>
        <dbReference type="ChEBI" id="CHEBI:37565"/>
        <label>2</label>
    </ligand>
</feature>
<evidence type="ECO:0000313" key="12">
    <source>
        <dbReference type="EMBL" id="MDI6449218.1"/>
    </source>
</evidence>
<dbReference type="InterPro" id="IPR027417">
    <property type="entry name" value="P-loop_NTPase"/>
</dbReference>
<dbReference type="EMBL" id="JASCXX010000009">
    <property type="protein sequence ID" value="MDI6449218.1"/>
    <property type="molecule type" value="Genomic_DNA"/>
</dbReference>
<keyword evidence="12" id="KW-0378">Hydrolase</keyword>
<comment type="subunit">
    <text evidence="8">Associates with the 50S ribosomal subunit.</text>
</comment>
<dbReference type="CDD" id="cd01894">
    <property type="entry name" value="EngA1"/>
    <property type="match status" value="1"/>
</dbReference>
<dbReference type="InterPro" id="IPR005225">
    <property type="entry name" value="Small_GTP-bd"/>
</dbReference>
<dbReference type="PRINTS" id="PR00326">
    <property type="entry name" value="GTP1OBG"/>
</dbReference>
<evidence type="ECO:0000256" key="4">
    <source>
        <dbReference type="ARBA" id="ARBA00022737"/>
    </source>
</evidence>
<evidence type="ECO:0000256" key="10">
    <source>
        <dbReference type="RuleBase" id="RU004481"/>
    </source>
</evidence>
<dbReference type="CDD" id="cd01895">
    <property type="entry name" value="EngA2"/>
    <property type="match status" value="1"/>
</dbReference>
<feature type="binding site" evidence="8">
    <location>
        <begin position="231"/>
        <end position="235"/>
    </location>
    <ligand>
        <name>GTP</name>
        <dbReference type="ChEBI" id="CHEBI:37565"/>
        <label>2</label>
    </ligand>
</feature>
<dbReference type="GO" id="GO:0005525">
    <property type="term" value="F:GTP binding"/>
    <property type="evidence" value="ECO:0007669"/>
    <property type="project" value="UniProtKB-UniRule"/>
</dbReference>
<evidence type="ECO:0000256" key="7">
    <source>
        <dbReference type="ARBA" id="ARBA00032345"/>
    </source>
</evidence>
<dbReference type="Proteomes" id="UP001431776">
    <property type="component" value="Unassembled WGS sequence"/>
</dbReference>
<dbReference type="FunFam" id="3.40.50.300:FF:000040">
    <property type="entry name" value="GTPase Der"/>
    <property type="match status" value="1"/>
</dbReference>
<evidence type="ECO:0000313" key="13">
    <source>
        <dbReference type="Proteomes" id="UP001431776"/>
    </source>
</evidence>
<organism evidence="12 13">
    <name type="scientific">Anaerobaca lacustris</name>
    <dbReference type="NCBI Taxonomy" id="3044600"/>
    <lineage>
        <taxon>Bacteria</taxon>
        <taxon>Pseudomonadati</taxon>
        <taxon>Planctomycetota</taxon>
        <taxon>Phycisphaerae</taxon>
        <taxon>Sedimentisphaerales</taxon>
        <taxon>Anaerobacaceae</taxon>
        <taxon>Anaerobaca</taxon>
    </lineage>
</organism>
<gene>
    <name evidence="8 12" type="primary">der</name>
    <name evidence="12" type="ORF">QJ522_09205</name>
</gene>
<keyword evidence="6 8" id="KW-0342">GTP-binding</keyword>
<evidence type="ECO:0000256" key="2">
    <source>
        <dbReference type="ARBA" id="ARBA00020953"/>
    </source>
</evidence>
<dbReference type="NCBIfam" id="TIGR00231">
    <property type="entry name" value="small_GTP"/>
    <property type="match status" value="2"/>
</dbReference>
<dbReference type="InterPro" id="IPR031166">
    <property type="entry name" value="G_ENGA"/>
</dbReference>
<dbReference type="PANTHER" id="PTHR43834:SF6">
    <property type="entry name" value="GTPASE DER"/>
    <property type="match status" value="1"/>
</dbReference>
<name>A0AAW6U1X5_9BACT</name>
<evidence type="ECO:0000256" key="8">
    <source>
        <dbReference type="HAMAP-Rule" id="MF_00195"/>
    </source>
</evidence>
<dbReference type="AlphaFoldDB" id="A0AAW6U1X5"/>
<comment type="caution">
    <text evidence="12">The sequence shown here is derived from an EMBL/GenBank/DDBJ whole genome shotgun (WGS) entry which is preliminary data.</text>
</comment>
<dbReference type="InterPro" id="IPR006073">
    <property type="entry name" value="GTP-bd"/>
</dbReference>
<keyword evidence="5 8" id="KW-0547">Nucleotide-binding</keyword>
<dbReference type="PANTHER" id="PTHR43834">
    <property type="entry name" value="GTPASE DER"/>
    <property type="match status" value="1"/>
</dbReference>
<dbReference type="SUPFAM" id="SSF52540">
    <property type="entry name" value="P-loop containing nucleoside triphosphate hydrolases"/>
    <property type="match status" value="2"/>
</dbReference>
<dbReference type="Gene3D" id="3.40.50.300">
    <property type="entry name" value="P-loop containing nucleotide triphosphate hydrolases"/>
    <property type="match status" value="2"/>
</dbReference>
<dbReference type="GO" id="GO:0042254">
    <property type="term" value="P:ribosome biogenesis"/>
    <property type="evidence" value="ECO:0007669"/>
    <property type="project" value="UniProtKB-KW"/>
</dbReference>
<keyword evidence="13" id="KW-1185">Reference proteome</keyword>
<dbReference type="HAMAP" id="MF_00195">
    <property type="entry name" value="GTPase_Der"/>
    <property type="match status" value="1"/>
</dbReference>
<evidence type="ECO:0000256" key="1">
    <source>
        <dbReference type="ARBA" id="ARBA00008279"/>
    </source>
</evidence>
<feature type="binding site" evidence="8">
    <location>
        <begin position="120"/>
        <end position="123"/>
    </location>
    <ligand>
        <name>GTP</name>
        <dbReference type="ChEBI" id="CHEBI:37565"/>
        <label>1</label>
    </ligand>
</feature>